<reference evidence="2" key="1">
    <citation type="journal article" date="2012" name="PLoS ONE">
        <title>Gene sets for utilization of primary and secondary nutrition supplies in the distal gut of endangered iberian lynx.</title>
        <authorList>
            <person name="Alcaide M."/>
            <person name="Messina E."/>
            <person name="Richter M."/>
            <person name="Bargiela R."/>
            <person name="Peplies J."/>
            <person name="Huws S.A."/>
            <person name="Newbold C.J."/>
            <person name="Golyshin P.N."/>
            <person name="Simon M.A."/>
            <person name="Lopez G."/>
            <person name="Yakimov M.M."/>
            <person name="Ferrer M."/>
        </authorList>
    </citation>
    <scope>NUCLEOTIDE SEQUENCE</scope>
</reference>
<feature type="region of interest" description="Disordered" evidence="1">
    <location>
        <begin position="1"/>
        <end position="34"/>
    </location>
</feature>
<feature type="compositionally biased region" description="Basic residues" evidence="1">
    <location>
        <begin position="1"/>
        <end position="13"/>
    </location>
</feature>
<name>J9GCB1_9ZZZZ</name>
<proteinExistence type="predicted"/>
<accession>J9GCB1</accession>
<evidence type="ECO:0000313" key="2">
    <source>
        <dbReference type="EMBL" id="EJX04992.1"/>
    </source>
</evidence>
<dbReference type="EMBL" id="AMCI01001616">
    <property type="protein sequence ID" value="EJX04992.1"/>
    <property type="molecule type" value="Genomic_DNA"/>
</dbReference>
<sequence>MPRKKSLPRKHTRLSASQPKRLLPRLPKRQNSPLRYSRRQTVLWLRCLVRRVKRSLKGRREAFAERW</sequence>
<dbReference type="AlphaFoldDB" id="J9GCB1"/>
<protein>
    <submittedName>
        <fullName evidence="2">Uncharacterized protein</fullName>
    </submittedName>
</protein>
<gene>
    <name evidence="2" type="ORF">EVA_06903</name>
</gene>
<comment type="caution">
    <text evidence="2">The sequence shown here is derived from an EMBL/GenBank/DDBJ whole genome shotgun (WGS) entry which is preliminary data.</text>
</comment>
<evidence type="ECO:0000256" key="1">
    <source>
        <dbReference type="SAM" id="MobiDB-lite"/>
    </source>
</evidence>
<organism evidence="2">
    <name type="scientific">gut metagenome</name>
    <dbReference type="NCBI Taxonomy" id="749906"/>
    <lineage>
        <taxon>unclassified sequences</taxon>
        <taxon>metagenomes</taxon>
        <taxon>organismal metagenomes</taxon>
    </lineage>
</organism>